<dbReference type="InterPro" id="IPR002048">
    <property type="entry name" value="EF_hand_dom"/>
</dbReference>
<dbReference type="InterPro" id="IPR011992">
    <property type="entry name" value="EF-hand-dom_pair"/>
</dbReference>
<dbReference type="Pfam" id="PF13202">
    <property type="entry name" value="EF-hand_5"/>
    <property type="match status" value="4"/>
</dbReference>
<dbReference type="CDD" id="cd00051">
    <property type="entry name" value="EFh"/>
    <property type="match status" value="2"/>
</dbReference>
<evidence type="ECO:0000259" key="3">
    <source>
        <dbReference type="PROSITE" id="PS50222"/>
    </source>
</evidence>
<dbReference type="InterPro" id="IPR050145">
    <property type="entry name" value="Centrin_CML-like"/>
</dbReference>
<keyword evidence="5" id="KW-1185">Reference proteome</keyword>
<organism evidence="4 5">
    <name type="scientific">Streptomyces katsurahamanus</name>
    <dbReference type="NCBI Taxonomy" id="2577098"/>
    <lineage>
        <taxon>Bacteria</taxon>
        <taxon>Bacillati</taxon>
        <taxon>Actinomycetota</taxon>
        <taxon>Actinomycetes</taxon>
        <taxon>Kitasatosporales</taxon>
        <taxon>Streptomycetaceae</taxon>
        <taxon>Streptomyces</taxon>
    </lineage>
</organism>
<dbReference type="PROSITE" id="PS00018">
    <property type="entry name" value="EF_HAND_1"/>
    <property type="match status" value="3"/>
</dbReference>
<evidence type="ECO:0000256" key="2">
    <source>
        <dbReference type="ARBA" id="ARBA00022837"/>
    </source>
</evidence>
<proteinExistence type="predicted"/>
<accession>A0ABW9NP55</accession>
<keyword evidence="2" id="KW-0106">Calcium</keyword>
<dbReference type="Proteomes" id="UP000460558">
    <property type="component" value="Unassembled WGS sequence"/>
</dbReference>
<reference evidence="4 5" key="1">
    <citation type="submission" date="2019-06" db="EMBL/GenBank/DDBJ databases">
        <title>Comparative genomics and metabolomics analyses of clavulanic acid producing Streptomyces species provides insight into specialized metabolism and evolution of beta-lactam biosynthetic gene clusters.</title>
        <authorList>
            <person name="Moore M.A."/>
            <person name="Cruz-Morales P."/>
            <person name="Barona Gomez F."/>
            <person name="Kapil T."/>
        </authorList>
    </citation>
    <scope>NUCLEOTIDE SEQUENCE [LARGE SCALE GENOMIC DNA]</scope>
    <source>
        <strain evidence="4 5">T-272</strain>
    </source>
</reference>
<dbReference type="Gene3D" id="1.10.238.10">
    <property type="entry name" value="EF-hand"/>
    <property type="match status" value="1"/>
</dbReference>
<feature type="domain" description="EF-hand" evidence="3">
    <location>
        <begin position="6"/>
        <end position="41"/>
    </location>
</feature>
<dbReference type="EMBL" id="VDEQ01000053">
    <property type="protein sequence ID" value="MQS35097.1"/>
    <property type="molecule type" value="Genomic_DNA"/>
</dbReference>
<comment type="caution">
    <text evidence="4">The sequence shown here is derived from an EMBL/GenBank/DDBJ whole genome shotgun (WGS) entry which is preliminary data.</text>
</comment>
<dbReference type="RefSeq" id="WP_153481411.1">
    <property type="nucleotide sequence ID" value="NZ_VDEQ01000053.1"/>
</dbReference>
<dbReference type="InterPro" id="IPR018247">
    <property type="entry name" value="EF_Hand_1_Ca_BS"/>
</dbReference>
<feature type="domain" description="EF-hand" evidence="3">
    <location>
        <begin position="56"/>
        <end position="91"/>
    </location>
</feature>
<dbReference type="SUPFAM" id="SSF47473">
    <property type="entry name" value="EF-hand"/>
    <property type="match status" value="1"/>
</dbReference>
<evidence type="ECO:0000313" key="5">
    <source>
        <dbReference type="Proteomes" id="UP000460558"/>
    </source>
</evidence>
<gene>
    <name evidence="4" type="ORF">FFZ77_05485</name>
</gene>
<name>A0ABW9NP55_9ACTN</name>
<sequence>MSEPTILDTKLDLAFGLLDTDRDGRVGEADLLRLAPKLATAFASRTPADVERLRVALGAVWSADFAVMDADGDGAVDREEWRTGVRRSVAADRSGFLGRLERVLHPWFALCDTDGDGFISRAEYTHMYGSTLGLTAGPLNEAFTTLDIDGDGLVCRDEIRAAIEEFWTSESRDTPGNWLLGPV</sequence>
<evidence type="ECO:0000313" key="4">
    <source>
        <dbReference type="EMBL" id="MQS35097.1"/>
    </source>
</evidence>
<dbReference type="PROSITE" id="PS50222">
    <property type="entry name" value="EF_HAND_2"/>
    <property type="match status" value="3"/>
</dbReference>
<protein>
    <submittedName>
        <fullName evidence="4">EF-hand domain-containing protein</fullName>
    </submittedName>
</protein>
<dbReference type="PANTHER" id="PTHR23050">
    <property type="entry name" value="CALCIUM BINDING PROTEIN"/>
    <property type="match status" value="1"/>
</dbReference>
<feature type="domain" description="EF-hand" evidence="3">
    <location>
        <begin position="134"/>
        <end position="169"/>
    </location>
</feature>
<evidence type="ECO:0000256" key="1">
    <source>
        <dbReference type="ARBA" id="ARBA00022737"/>
    </source>
</evidence>
<keyword evidence="1" id="KW-0677">Repeat</keyword>
<dbReference type="SMART" id="SM00054">
    <property type="entry name" value="EFh"/>
    <property type="match status" value="4"/>
</dbReference>